<sequence>MNAPVLLGPNGLPLPARRRSMASIGNGGSYDAASQTSQEMTGWMPSYRSADADVNPSRRDMVSRIRDLARNDGWASGSITRIVDSAVGADLRPAPKPDFRSLAWYSPAFDATWAAEFTSWAKGCWRDWAQDPACWCDAARQSTTGEQFQLSFRTMLTEGDAVATLPWRPERMAYGRGHYATTVALVEPDRLCNPNDMEDDATHRGGVEIDADGAAVRYHFRDGHPGDWYAGASGFTWSSYARETAWGRPVVVHYFEQDRIGQHRGVGVLAPVLSRMRMLSRYDSVELQAAVVNAILAAYIESPFDSDLVRDSLSTEAELSGYQAERSKFHEDRRLSFNGVRLPTLFPGEKINTVAANRPSGNYPAFQAAILRNIAAATGQSEMQVSQDWSRTNYSSARAALLETWKTITRRRSGFARGFAQPVWVAFLEEAMERDGPPMPNGAPDFAEMRGAYARCDWRGPGRGWVDPVKEPTGSQLRMEMGVSTLEHEASENAGMDYEDVLDQRAIEVAAFKSRGLPLPSWAGAVAAAAVQAPANDSPQAGDAT</sequence>
<dbReference type="EMBL" id="BMKW01000005">
    <property type="protein sequence ID" value="GGJ14120.1"/>
    <property type="molecule type" value="Genomic_DNA"/>
</dbReference>
<protein>
    <submittedName>
        <fullName evidence="1">Phage portal protein</fullName>
    </submittedName>
</protein>
<reference evidence="1" key="2">
    <citation type="submission" date="2020-09" db="EMBL/GenBank/DDBJ databases">
        <authorList>
            <person name="Sun Q."/>
            <person name="Zhou Y."/>
        </authorList>
    </citation>
    <scope>NUCLEOTIDE SEQUENCE</scope>
    <source>
        <strain evidence="1">CGMCC 1.3617</strain>
    </source>
</reference>
<dbReference type="RefSeq" id="WP_188967080.1">
    <property type="nucleotide sequence ID" value="NZ_BMKW01000005.1"/>
</dbReference>
<dbReference type="Pfam" id="PF05136">
    <property type="entry name" value="Phage_portal_2"/>
    <property type="match status" value="1"/>
</dbReference>
<evidence type="ECO:0000313" key="2">
    <source>
        <dbReference type="Proteomes" id="UP000661507"/>
    </source>
</evidence>
<name>A0A917NQ05_9PROT</name>
<dbReference type="Proteomes" id="UP000661507">
    <property type="component" value="Unassembled WGS sequence"/>
</dbReference>
<comment type="caution">
    <text evidence="1">The sequence shown here is derived from an EMBL/GenBank/DDBJ whole genome shotgun (WGS) entry which is preliminary data.</text>
</comment>
<accession>A0A917NQ05</accession>
<dbReference type="InterPro" id="IPR006429">
    <property type="entry name" value="Phage_lambda_portal"/>
</dbReference>
<gene>
    <name evidence="1" type="ORF">GCM10011320_21740</name>
</gene>
<dbReference type="AlphaFoldDB" id="A0A917NQ05"/>
<organism evidence="1 2">
    <name type="scientific">Neoroseomonas lacus</name>
    <dbReference type="NCBI Taxonomy" id="287609"/>
    <lineage>
        <taxon>Bacteria</taxon>
        <taxon>Pseudomonadati</taxon>
        <taxon>Pseudomonadota</taxon>
        <taxon>Alphaproteobacteria</taxon>
        <taxon>Acetobacterales</taxon>
        <taxon>Acetobacteraceae</taxon>
        <taxon>Neoroseomonas</taxon>
    </lineage>
</organism>
<keyword evidence="2" id="KW-1185">Reference proteome</keyword>
<reference evidence="1" key="1">
    <citation type="journal article" date="2014" name="Int. J. Syst. Evol. Microbiol.">
        <title>Complete genome sequence of Corynebacterium casei LMG S-19264T (=DSM 44701T), isolated from a smear-ripened cheese.</title>
        <authorList>
            <consortium name="US DOE Joint Genome Institute (JGI-PGF)"/>
            <person name="Walter F."/>
            <person name="Albersmeier A."/>
            <person name="Kalinowski J."/>
            <person name="Ruckert C."/>
        </authorList>
    </citation>
    <scope>NUCLEOTIDE SEQUENCE</scope>
    <source>
        <strain evidence="1">CGMCC 1.3617</strain>
    </source>
</reference>
<dbReference type="GO" id="GO:0019068">
    <property type="term" value="P:virion assembly"/>
    <property type="evidence" value="ECO:0007669"/>
    <property type="project" value="InterPro"/>
</dbReference>
<proteinExistence type="predicted"/>
<dbReference type="NCBIfam" id="TIGR01539">
    <property type="entry name" value="portal_lambda"/>
    <property type="match status" value="1"/>
</dbReference>
<dbReference type="GO" id="GO:0005198">
    <property type="term" value="F:structural molecule activity"/>
    <property type="evidence" value="ECO:0007669"/>
    <property type="project" value="InterPro"/>
</dbReference>
<evidence type="ECO:0000313" key="1">
    <source>
        <dbReference type="EMBL" id="GGJ14120.1"/>
    </source>
</evidence>